<keyword evidence="8" id="KW-1185">Reference proteome</keyword>
<feature type="domain" description="Poly(A) RNA polymerase mitochondrial-like central palm" evidence="7">
    <location>
        <begin position="7"/>
        <end position="54"/>
    </location>
</feature>
<dbReference type="GeneID" id="108558016"/>
<comment type="cofactor">
    <cofactor evidence="2">
        <name>Mg(2+)</name>
        <dbReference type="ChEBI" id="CHEBI:18420"/>
    </cofactor>
</comment>
<evidence type="ECO:0000256" key="3">
    <source>
        <dbReference type="ARBA" id="ARBA00022679"/>
    </source>
</evidence>
<evidence type="ECO:0000256" key="4">
    <source>
        <dbReference type="ARBA" id="ARBA00022723"/>
    </source>
</evidence>
<evidence type="ECO:0000259" key="7">
    <source>
        <dbReference type="Pfam" id="PF22600"/>
    </source>
</evidence>
<accession>A0ABM1M6T9</accession>
<evidence type="ECO:0000259" key="6">
    <source>
        <dbReference type="Pfam" id="PF03828"/>
    </source>
</evidence>
<dbReference type="InterPro" id="IPR054708">
    <property type="entry name" value="MTPAP-like_central"/>
</dbReference>
<dbReference type="Gene3D" id="1.10.1410.10">
    <property type="match status" value="1"/>
</dbReference>
<reference evidence="9" key="1">
    <citation type="submission" date="2025-08" db="UniProtKB">
        <authorList>
            <consortium name="RefSeq"/>
        </authorList>
    </citation>
    <scope>IDENTIFICATION</scope>
    <source>
        <tissue evidence="9">Whole Larva</tissue>
    </source>
</reference>
<organism evidence="8 9">
    <name type="scientific">Nicrophorus vespilloides</name>
    <name type="common">Boreal carrion beetle</name>
    <dbReference type="NCBI Taxonomy" id="110193"/>
    <lineage>
        <taxon>Eukaryota</taxon>
        <taxon>Metazoa</taxon>
        <taxon>Ecdysozoa</taxon>
        <taxon>Arthropoda</taxon>
        <taxon>Hexapoda</taxon>
        <taxon>Insecta</taxon>
        <taxon>Pterygota</taxon>
        <taxon>Neoptera</taxon>
        <taxon>Endopterygota</taxon>
        <taxon>Coleoptera</taxon>
        <taxon>Polyphaga</taxon>
        <taxon>Staphyliniformia</taxon>
        <taxon>Silphidae</taxon>
        <taxon>Nicrophorinae</taxon>
        <taxon>Nicrophorus</taxon>
    </lineage>
</organism>
<dbReference type="SUPFAM" id="SSF81301">
    <property type="entry name" value="Nucleotidyltransferase"/>
    <property type="match status" value="1"/>
</dbReference>
<keyword evidence="3" id="KW-0808">Transferase</keyword>
<protein>
    <submittedName>
        <fullName evidence="9">Speckle targeted PIP5K1A-regulated poly(A) polymerase</fullName>
    </submittedName>
</protein>
<sequence>MTKLLKLRSDLFQLVFSIPTARTPIIRFMHASTEINCDLSFMNGLSVENTKFVKFCYDLQPISRDAVLLLRCFSNIESLYGEYKICSYAFSMMLLFYMQTKGWLLSVQRLRSLTNTDVQVIDGWPIIDYNESVETLKQNVEEYTGGGVYQLVKGFFEFYNEFNFEKDVVCPFMGVIVKRKQFNGDGVNLPSEMSVYRKNLKEGESFRVDDCYMCVQDPFDLSHNLTKAVSSDAVASFKFKCRNVLQMFSH</sequence>
<dbReference type="Pfam" id="PF22600">
    <property type="entry name" value="MTPAP-like_central"/>
    <property type="match status" value="1"/>
</dbReference>
<dbReference type="RefSeq" id="XP_017770289.1">
    <property type="nucleotide sequence ID" value="XM_017914800.1"/>
</dbReference>
<dbReference type="Pfam" id="PF03828">
    <property type="entry name" value="PAP_assoc"/>
    <property type="match status" value="1"/>
</dbReference>
<keyword evidence="4" id="KW-0479">Metal-binding</keyword>
<dbReference type="PANTHER" id="PTHR12271">
    <property type="entry name" value="POLY A POLYMERASE CID PAP -RELATED"/>
    <property type="match status" value="1"/>
</dbReference>
<dbReference type="InterPro" id="IPR002058">
    <property type="entry name" value="PAP_assoc"/>
</dbReference>
<evidence type="ECO:0000313" key="9">
    <source>
        <dbReference type="RefSeq" id="XP_017770289.1"/>
    </source>
</evidence>
<evidence type="ECO:0000256" key="5">
    <source>
        <dbReference type="ARBA" id="ARBA00022842"/>
    </source>
</evidence>
<feature type="domain" description="PAP-associated" evidence="6">
    <location>
        <begin position="150"/>
        <end position="223"/>
    </location>
</feature>
<name>A0ABM1M6T9_NICVS</name>
<dbReference type="SUPFAM" id="SSF81631">
    <property type="entry name" value="PAP/OAS1 substrate-binding domain"/>
    <property type="match status" value="1"/>
</dbReference>
<proteinExistence type="predicted"/>
<dbReference type="Proteomes" id="UP000695000">
    <property type="component" value="Unplaced"/>
</dbReference>
<evidence type="ECO:0000313" key="8">
    <source>
        <dbReference type="Proteomes" id="UP000695000"/>
    </source>
</evidence>
<comment type="cofactor">
    <cofactor evidence="1">
        <name>Mn(2+)</name>
        <dbReference type="ChEBI" id="CHEBI:29035"/>
    </cofactor>
</comment>
<gene>
    <name evidence="9" type="primary">LOC108558016</name>
</gene>
<evidence type="ECO:0000256" key="2">
    <source>
        <dbReference type="ARBA" id="ARBA00001946"/>
    </source>
</evidence>
<dbReference type="PANTHER" id="PTHR12271:SF66">
    <property type="entry name" value="TERMINAL URIDYLYLTRANSFERASE TAILOR"/>
    <property type="match status" value="1"/>
</dbReference>
<dbReference type="InterPro" id="IPR043519">
    <property type="entry name" value="NT_sf"/>
</dbReference>
<evidence type="ECO:0000256" key="1">
    <source>
        <dbReference type="ARBA" id="ARBA00001936"/>
    </source>
</evidence>
<keyword evidence="5" id="KW-0460">Magnesium</keyword>